<organism evidence="2 3">
    <name type="scientific">Pelagibacterium lentulum</name>
    <dbReference type="NCBI Taxonomy" id="2029865"/>
    <lineage>
        <taxon>Bacteria</taxon>
        <taxon>Pseudomonadati</taxon>
        <taxon>Pseudomonadota</taxon>
        <taxon>Alphaproteobacteria</taxon>
        <taxon>Hyphomicrobiales</taxon>
        <taxon>Devosiaceae</taxon>
        <taxon>Pelagibacterium</taxon>
    </lineage>
</organism>
<sequence length="39" mass="4549">MSFEAVFYLLETYWIFLVLALLIGIATGWYSYDDAPVQE</sequence>
<comment type="caution">
    <text evidence="2">The sequence shown here is derived from an EMBL/GenBank/DDBJ whole genome shotgun (WGS) entry which is preliminary data.</text>
</comment>
<keyword evidence="1" id="KW-0812">Transmembrane</keyword>
<accession>A0A916RBU2</accession>
<protein>
    <submittedName>
        <fullName evidence="2">Uncharacterized protein</fullName>
    </submittedName>
</protein>
<evidence type="ECO:0000313" key="3">
    <source>
        <dbReference type="Proteomes" id="UP000596977"/>
    </source>
</evidence>
<keyword evidence="1" id="KW-1133">Transmembrane helix</keyword>
<gene>
    <name evidence="2" type="ORF">GCM10011499_21060</name>
</gene>
<keyword evidence="1" id="KW-0472">Membrane</keyword>
<keyword evidence="3" id="KW-1185">Reference proteome</keyword>
<dbReference type="Proteomes" id="UP000596977">
    <property type="component" value="Unassembled WGS sequence"/>
</dbReference>
<reference evidence="2 3" key="1">
    <citation type="journal article" date="2014" name="Int. J. Syst. Evol. Microbiol.">
        <title>Complete genome sequence of Corynebacterium casei LMG S-19264T (=DSM 44701T), isolated from a smear-ripened cheese.</title>
        <authorList>
            <consortium name="US DOE Joint Genome Institute (JGI-PGF)"/>
            <person name="Walter F."/>
            <person name="Albersmeier A."/>
            <person name="Kalinowski J."/>
            <person name="Ruckert C."/>
        </authorList>
    </citation>
    <scope>NUCLEOTIDE SEQUENCE [LARGE SCALE GENOMIC DNA]</scope>
    <source>
        <strain evidence="2 3">CGMCC 1.15896</strain>
    </source>
</reference>
<feature type="transmembrane region" description="Helical" evidence="1">
    <location>
        <begin position="12"/>
        <end position="32"/>
    </location>
</feature>
<proteinExistence type="predicted"/>
<name>A0A916RBU2_9HYPH</name>
<evidence type="ECO:0000256" key="1">
    <source>
        <dbReference type="SAM" id="Phobius"/>
    </source>
</evidence>
<dbReference type="EMBL" id="BMKB01000003">
    <property type="protein sequence ID" value="GGA50842.1"/>
    <property type="molecule type" value="Genomic_DNA"/>
</dbReference>
<dbReference type="AlphaFoldDB" id="A0A916RBU2"/>
<evidence type="ECO:0000313" key="2">
    <source>
        <dbReference type="EMBL" id="GGA50842.1"/>
    </source>
</evidence>